<evidence type="ECO:0000256" key="1">
    <source>
        <dbReference type="SAM" id="MobiDB-lite"/>
    </source>
</evidence>
<dbReference type="Proteomes" id="UP001479436">
    <property type="component" value="Unassembled WGS sequence"/>
</dbReference>
<dbReference type="PROSITE" id="PS51299">
    <property type="entry name" value="HTH_APSES"/>
    <property type="match status" value="1"/>
</dbReference>
<evidence type="ECO:0000313" key="3">
    <source>
        <dbReference type="EMBL" id="KAK9727863.1"/>
    </source>
</evidence>
<dbReference type="EMBL" id="JASJQH010006909">
    <property type="protein sequence ID" value="KAK9727863.1"/>
    <property type="molecule type" value="Genomic_DNA"/>
</dbReference>
<evidence type="ECO:0000259" key="2">
    <source>
        <dbReference type="PROSITE" id="PS51299"/>
    </source>
</evidence>
<dbReference type="PANTHER" id="PTHR43828">
    <property type="entry name" value="ASPARAGINASE"/>
    <property type="match status" value="1"/>
</dbReference>
<feature type="region of interest" description="Disordered" evidence="1">
    <location>
        <begin position="1"/>
        <end position="22"/>
    </location>
</feature>
<feature type="region of interest" description="Disordered" evidence="1">
    <location>
        <begin position="139"/>
        <end position="218"/>
    </location>
</feature>
<dbReference type="Gene3D" id="3.10.260.10">
    <property type="entry name" value="Transcription regulator HTH, APSES-type DNA-binding domain"/>
    <property type="match status" value="1"/>
</dbReference>
<feature type="compositionally biased region" description="Polar residues" evidence="1">
    <location>
        <begin position="1"/>
        <end position="14"/>
    </location>
</feature>
<organism evidence="3 4">
    <name type="scientific">Basidiobolus ranarum</name>
    <dbReference type="NCBI Taxonomy" id="34480"/>
    <lineage>
        <taxon>Eukaryota</taxon>
        <taxon>Fungi</taxon>
        <taxon>Fungi incertae sedis</taxon>
        <taxon>Zoopagomycota</taxon>
        <taxon>Entomophthoromycotina</taxon>
        <taxon>Basidiobolomycetes</taxon>
        <taxon>Basidiobolales</taxon>
        <taxon>Basidiobolaceae</taxon>
        <taxon>Basidiobolus</taxon>
    </lineage>
</organism>
<reference evidence="3 4" key="1">
    <citation type="submission" date="2023-04" db="EMBL/GenBank/DDBJ databases">
        <title>Genome of Basidiobolus ranarum AG-B5.</title>
        <authorList>
            <person name="Stajich J.E."/>
            <person name="Carter-House D."/>
            <person name="Gryganskyi A."/>
        </authorList>
    </citation>
    <scope>NUCLEOTIDE SEQUENCE [LARGE SCALE GENOMIC DNA]</scope>
    <source>
        <strain evidence="3 4">AG-B5</strain>
    </source>
</reference>
<keyword evidence="4" id="KW-1185">Reference proteome</keyword>
<accession>A0ABR2W9G6</accession>
<proteinExistence type="predicted"/>
<dbReference type="InterPro" id="IPR036887">
    <property type="entry name" value="HTH_APSES_sf"/>
</dbReference>
<sequence length="338" mass="38147">MTSANSPIDTTAPNTHAPFPSDKQKVHCAKYSTSLDPRGYIPVYEFTLNEQPILWDRETGYVYWTGIWKAIGREKSEIAKLVDSNPELSKEVKKIRGGFLKIQGTWLPFNRAYELAKRTCWYIRDDLVPIFGPQFPQDVLEPSHPNSSSRVPMSMEERKSKAAEAALAKQKAKISKAGMVSPPETPNLSGEEGYTPKKVTGTQKRRREANKKSPKNEDEIEKDFISVLTNSASQSPIAYQSPVTYTFHASIFPKKSSVIKPRPNKRRKATNENYNTTFVEDPKELHEAVFASLCLQKLSLDDGSRPLNEIVCVAPTSFVIGKHEFGFIDEQYRLKAKC</sequence>
<comment type="caution">
    <text evidence="3">The sequence shown here is derived from an EMBL/GenBank/DDBJ whole genome shotgun (WGS) entry which is preliminary data.</text>
</comment>
<name>A0ABR2W9G6_9FUNG</name>
<dbReference type="InterPro" id="IPR003163">
    <property type="entry name" value="Tscrpt_reg_HTH_APSES-type"/>
</dbReference>
<dbReference type="PANTHER" id="PTHR43828:SF5">
    <property type="entry name" value="TRANSCRIPTIONAL REPRESSOR XBP1"/>
    <property type="match status" value="1"/>
</dbReference>
<feature type="domain" description="HTH APSES-type" evidence="2">
    <location>
        <begin position="30"/>
        <end position="142"/>
    </location>
</feature>
<dbReference type="SUPFAM" id="SSF54616">
    <property type="entry name" value="DNA-binding domain of Mlu1-box binding protein MBP1"/>
    <property type="match status" value="1"/>
</dbReference>
<dbReference type="InterPro" id="IPR051642">
    <property type="entry name" value="SWI6-like"/>
</dbReference>
<protein>
    <recommendedName>
        <fullName evidence="2">HTH APSES-type domain-containing protein</fullName>
    </recommendedName>
</protein>
<evidence type="ECO:0000313" key="4">
    <source>
        <dbReference type="Proteomes" id="UP001479436"/>
    </source>
</evidence>
<gene>
    <name evidence="3" type="ORF">K7432_001493</name>
</gene>